<keyword evidence="3" id="KW-1185">Reference proteome</keyword>
<feature type="transmembrane region" description="Helical" evidence="1">
    <location>
        <begin position="21"/>
        <end position="48"/>
    </location>
</feature>
<reference evidence="2 3" key="1">
    <citation type="submission" date="2013-11" db="EMBL/GenBank/DDBJ databases">
        <title>Genome sequencing of Stegodyphus mimosarum.</title>
        <authorList>
            <person name="Bechsgaard J."/>
        </authorList>
    </citation>
    <scope>NUCLEOTIDE SEQUENCE [LARGE SCALE GENOMIC DNA]</scope>
</reference>
<organism evidence="2 3">
    <name type="scientific">Stegodyphus mimosarum</name>
    <name type="common">African social velvet spider</name>
    <dbReference type="NCBI Taxonomy" id="407821"/>
    <lineage>
        <taxon>Eukaryota</taxon>
        <taxon>Metazoa</taxon>
        <taxon>Ecdysozoa</taxon>
        <taxon>Arthropoda</taxon>
        <taxon>Chelicerata</taxon>
        <taxon>Arachnida</taxon>
        <taxon>Araneae</taxon>
        <taxon>Araneomorphae</taxon>
        <taxon>Entelegynae</taxon>
        <taxon>Eresoidea</taxon>
        <taxon>Eresidae</taxon>
        <taxon>Stegodyphus</taxon>
    </lineage>
</organism>
<dbReference type="Proteomes" id="UP000054359">
    <property type="component" value="Unassembled WGS sequence"/>
</dbReference>
<feature type="non-terminal residue" evidence="2">
    <location>
        <position position="49"/>
    </location>
</feature>
<evidence type="ECO:0000313" key="3">
    <source>
        <dbReference type="Proteomes" id="UP000054359"/>
    </source>
</evidence>
<dbReference type="AlphaFoldDB" id="A0A087UVG1"/>
<proteinExistence type="predicted"/>
<keyword evidence="1" id="KW-0472">Membrane</keyword>
<accession>A0A087UVG1</accession>
<gene>
    <name evidence="2" type="ORF">X975_15915</name>
</gene>
<evidence type="ECO:0000313" key="2">
    <source>
        <dbReference type="EMBL" id="KFM81350.1"/>
    </source>
</evidence>
<name>A0A087UVG1_STEMI</name>
<sequence>MSSQSLVKWQFRIRNSKYNQNFIFNYFSVYLAQRRIILIYTFSIVPIII</sequence>
<evidence type="ECO:0000256" key="1">
    <source>
        <dbReference type="SAM" id="Phobius"/>
    </source>
</evidence>
<keyword evidence="1" id="KW-0812">Transmembrane</keyword>
<dbReference type="EMBL" id="KK121841">
    <property type="protein sequence ID" value="KFM81350.1"/>
    <property type="molecule type" value="Genomic_DNA"/>
</dbReference>
<protein>
    <submittedName>
        <fullName evidence="2">Uncharacterized protein</fullName>
    </submittedName>
</protein>
<keyword evidence="1" id="KW-1133">Transmembrane helix</keyword>